<evidence type="ECO:0000259" key="1">
    <source>
        <dbReference type="Pfam" id="PF14322"/>
    </source>
</evidence>
<dbReference type="Proteomes" id="UP000646484">
    <property type="component" value="Unassembled WGS sequence"/>
</dbReference>
<dbReference type="Gene3D" id="1.25.40.390">
    <property type="match status" value="1"/>
</dbReference>
<dbReference type="RefSeq" id="WP_186974728.1">
    <property type="nucleotide sequence ID" value="NZ_JACOOH010000001.1"/>
</dbReference>
<dbReference type="InterPro" id="IPR033985">
    <property type="entry name" value="SusD-like_N"/>
</dbReference>
<evidence type="ECO:0000313" key="2">
    <source>
        <dbReference type="EMBL" id="MBC5619850.1"/>
    </source>
</evidence>
<gene>
    <name evidence="2" type="ORF">H8S64_01935</name>
</gene>
<proteinExistence type="predicted"/>
<feature type="domain" description="SusD-like N-terminal" evidence="1">
    <location>
        <begin position="98"/>
        <end position="207"/>
    </location>
</feature>
<keyword evidence="3" id="KW-1185">Reference proteome</keyword>
<organism evidence="2 3">
    <name type="scientific">Butyricimonas hominis</name>
    <dbReference type="NCBI Taxonomy" id="2763032"/>
    <lineage>
        <taxon>Bacteria</taxon>
        <taxon>Pseudomonadati</taxon>
        <taxon>Bacteroidota</taxon>
        <taxon>Bacteroidia</taxon>
        <taxon>Bacteroidales</taxon>
        <taxon>Odoribacteraceae</taxon>
        <taxon>Butyricimonas</taxon>
    </lineage>
</organism>
<dbReference type="InterPro" id="IPR011990">
    <property type="entry name" value="TPR-like_helical_dom_sf"/>
</dbReference>
<dbReference type="Pfam" id="PF14322">
    <property type="entry name" value="SusD-like_3"/>
    <property type="match status" value="1"/>
</dbReference>
<dbReference type="EMBL" id="JACOOH010000001">
    <property type="protein sequence ID" value="MBC5619850.1"/>
    <property type="molecule type" value="Genomic_DNA"/>
</dbReference>
<dbReference type="PROSITE" id="PS51257">
    <property type="entry name" value="PROKAR_LIPOPROTEIN"/>
    <property type="match status" value="1"/>
</dbReference>
<evidence type="ECO:0000313" key="3">
    <source>
        <dbReference type="Proteomes" id="UP000646484"/>
    </source>
</evidence>
<reference evidence="2 3" key="1">
    <citation type="submission" date="2020-08" db="EMBL/GenBank/DDBJ databases">
        <title>Genome public.</title>
        <authorList>
            <person name="Liu C."/>
            <person name="Sun Q."/>
        </authorList>
    </citation>
    <scope>NUCLEOTIDE SEQUENCE [LARGE SCALE GENOMIC DNA]</scope>
    <source>
        <strain evidence="2 3">NSJ-56</strain>
    </source>
</reference>
<accession>A0ABR7CVZ6</accession>
<dbReference type="SUPFAM" id="SSF48452">
    <property type="entry name" value="TPR-like"/>
    <property type="match status" value="1"/>
</dbReference>
<comment type="caution">
    <text evidence="2">The sequence shown here is derived from an EMBL/GenBank/DDBJ whole genome shotgun (WGS) entry which is preliminary data.</text>
</comment>
<sequence>MKKIIYIALCLIGFSGCDNWLDVSASDQIKESQLFENGNGFRSALLGIYQNLSTEDLYGKNMTWGFMDCLGQLYDPKAITLNGGELVQAQNYAFEHSAVKPVITKIWESMYNCIANCNNVITNIEHASPSIFEYKEEEKNMILGEALALRGFMHFDLLRLFAPAPKAGASGTYIPYCTSYPEIRSPKLSVDDFLKLVIEDLEKAQDLTAKFDTLPDNIKAIQDAFYRVGKANYFQERGIFWSYRGTRMNYMNVTALLARVYMYSGQIDKAYEEAKYLLDFEGLEYPSYSSSYDGNSKSREDIILAFFNKNVTEIFKPWTGENGYLKIRNVEDLFEGETTDRRYSKMTTEIAKGTRISAKYVGYEDPSKERDNGPLIPVIRKAEMYYIACEYFLQHKKVDEAKALLAELREERGNGKPLPELSESQFIETMLLDARRELMSEGQLFFLYKYYNLPIWDGKTNPAITAKFVLPVPASENI</sequence>
<name>A0ABR7CVZ6_9BACT</name>
<protein>
    <submittedName>
        <fullName evidence="2">RagB/SusD family nutrient uptake outer membrane protein</fullName>
    </submittedName>
</protein>